<comment type="caution">
    <text evidence="3">The sequence shown here is derived from an EMBL/GenBank/DDBJ whole genome shotgun (WGS) entry which is preliminary data.</text>
</comment>
<dbReference type="EMBL" id="JACEIK010000302">
    <property type="protein sequence ID" value="MCD7454449.1"/>
    <property type="molecule type" value="Genomic_DNA"/>
</dbReference>
<evidence type="ECO:0000313" key="4">
    <source>
        <dbReference type="Proteomes" id="UP000823775"/>
    </source>
</evidence>
<sequence>MKHLFPSRKRFASAALQHNEPAISSQTQPQARERHHSNVCAISSNHDKGDLEMSLFMEQRSTLVEKCDRRESVSNFPFHFKKDVSDISSASRSHLIRLVHVSPSIPITDKYLIGIGKKPYADSCENIIFIEGNTSKCFIKIQRFSSSKLLESDDSPLQAKLRKMHDSLEKAKCWNRRYQSDCEFHEVRNSSLKEMETEVKPGGKIVFYDRRKSENLQKRYIKEKELINMSEEWEQGGSTQKANGQCNSRFLGINWLSEQNSNYIDALNLEGHAAYNFRNKQTKGCYSLCSGFTVAAENQNESLRMELHVLENTCSDLRLQLFEEQRQRLEAIEEIDMLKTIEKLTVSSWCFKKMPVFQWECVERSSHGKDISNETRSSFQRLEAELVMLRQWHPRKLLKPTVLAKFEEAQDTAKEGYRHHDK</sequence>
<keyword evidence="4" id="KW-1185">Reference proteome</keyword>
<organism evidence="3 4">
    <name type="scientific">Datura stramonium</name>
    <name type="common">Jimsonweed</name>
    <name type="synonym">Common thornapple</name>
    <dbReference type="NCBI Taxonomy" id="4076"/>
    <lineage>
        <taxon>Eukaryota</taxon>
        <taxon>Viridiplantae</taxon>
        <taxon>Streptophyta</taxon>
        <taxon>Embryophyta</taxon>
        <taxon>Tracheophyta</taxon>
        <taxon>Spermatophyta</taxon>
        <taxon>Magnoliopsida</taxon>
        <taxon>eudicotyledons</taxon>
        <taxon>Gunneridae</taxon>
        <taxon>Pentapetalae</taxon>
        <taxon>asterids</taxon>
        <taxon>lamiids</taxon>
        <taxon>Solanales</taxon>
        <taxon>Solanaceae</taxon>
        <taxon>Solanoideae</taxon>
        <taxon>Datureae</taxon>
        <taxon>Datura</taxon>
    </lineage>
</organism>
<reference evidence="3 4" key="1">
    <citation type="journal article" date="2021" name="BMC Genomics">
        <title>Datura genome reveals duplications of psychoactive alkaloid biosynthetic genes and high mutation rate following tissue culture.</title>
        <authorList>
            <person name="Rajewski A."/>
            <person name="Carter-House D."/>
            <person name="Stajich J."/>
            <person name="Litt A."/>
        </authorList>
    </citation>
    <scope>NUCLEOTIDE SEQUENCE [LARGE SCALE GENOMIC DNA]</scope>
    <source>
        <strain evidence="3">AR-01</strain>
    </source>
</reference>
<proteinExistence type="predicted"/>
<evidence type="ECO:0000313" key="3">
    <source>
        <dbReference type="EMBL" id="MCD7454449.1"/>
    </source>
</evidence>
<accession>A0ABS8S7N8</accession>
<feature type="coiled-coil region" evidence="1">
    <location>
        <begin position="293"/>
        <end position="320"/>
    </location>
</feature>
<evidence type="ECO:0000256" key="2">
    <source>
        <dbReference type="SAM" id="MobiDB-lite"/>
    </source>
</evidence>
<evidence type="ECO:0000256" key="1">
    <source>
        <dbReference type="SAM" id="Coils"/>
    </source>
</evidence>
<dbReference type="Proteomes" id="UP000823775">
    <property type="component" value="Unassembled WGS sequence"/>
</dbReference>
<feature type="region of interest" description="Disordered" evidence="2">
    <location>
        <begin position="16"/>
        <end position="36"/>
    </location>
</feature>
<keyword evidence="1" id="KW-0175">Coiled coil</keyword>
<gene>
    <name evidence="3" type="ORF">HAX54_024888</name>
</gene>
<name>A0ABS8S7N8_DATST</name>
<protein>
    <submittedName>
        <fullName evidence="3">Uncharacterized protein</fullName>
    </submittedName>
</protein>